<dbReference type="Gene3D" id="3.40.50.1980">
    <property type="entry name" value="Nitrogenase molybdenum iron protein domain"/>
    <property type="match status" value="2"/>
</dbReference>
<dbReference type="RefSeq" id="WP_380252817.1">
    <property type="nucleotide sequence ID" value="NZ_JBHUII010000007.1"/>
</dbReference>
<organism evidence="8 9">
    <name type="scientific">Kiloniella antarctica</name>
    <dbReference type="NCBI Taxonomy" id="1550907"/>
    <lineage>
        <taxon>Bacteria</taxon>
        <taxon>Pseudomonadati</taxon>
        <taxon>Pseudomonadota</taxon>
        <taxon>Alphaproteobacteria</taxon>
        <taxon>Rhodospirillales</taxon>
        <taxon>Kiloniellaceae</taxon>
        <taxon>Kiloniella</taxon>
    </lineage>
</organism>
<feature type="signal peptide" evidence="7">
    <location>
        <begin position="1"/>
        <end position="21"/>
    </location>
</feature>
<dbReference type="InterPro" id="IPR006129">
    <property type="entry name" value="AdhesinB"/>
</dbReference>
<evidence type="ECO:0000313" key="8">
    <source>
        <dbReference type="EMBL" id="MFD2206813.1"/>
    </source>
</evidence>
<dbReference type="Proteomes" id="UP001597294">
    <property type="component" value="Unassembled WGS sequence"/>
</dbReference>
<accession>A0ABW5BKZ2</accession>
<proteinExistence type="inferred from homology"/>
<evidence type="ECO:0000256" key="3">
    <source>
        <dbReference type="ARBA" id="ARBA00022448"/>
    </source>
</evidence>
<sequence length="336" mass="36359">MPRLRLTFLTALLMGTLASFALSTTALSDKTVAEKSITGKPVIVTTIAQIADVASQIVGDKMIVDSLMGEGVDPHTYRMNRYDVAALTKADIVLYNGIYLEAQMEDALERMATKKPVIALAESIDKSLLLKSQDYTNKNDPHVWMDVRKWMAVTTKALEVIKKFDPENAGFYDKNAATYLVKLEQLNGYVETVLASVPENERVVISAHDAFNYFGEAYGFEVIGIQGLSTASEAGLKKIENLVNLIVSRKLKAVFVESSVADRNVRALIEGAQARGHSIRIGGTLFSDAMGPAGTYEGTYIGMLDHNSTVISRALGGVAPVAGMSEQLTLAQSAAE</sequence>
<dbReference type="InterPro" id="IPR006128">
    <property type="entry name" value="Lipoprotein_PsaA-like"/>
</dbReference>
<comment type="caution">
    <text evidence="8">The sequence shown here is derived from an EMBL/GenBank/DDBJ whole genome shotgun (WGS) entry which is preliminary data.</text>
</comment>
<dbReference type="PRINTS" id="PR00690">
    <property type="entry name" value="ADHESNFAMILY"/>
</dbReference>
<dbReference type="PANTHER" id="PTHR42953">
    <property type="entry name" value="HIGH-AFFINITY ZINC UPTAKE SYSTEM PROTEIN ZNUA-RELATED"/>
    <property type="match status" value="1"/>
</dbReference>
<evidence type="ECO:0000256" key="5">
    <source>
        <dbReference type="ARBA" id="ARBA00022729"/>
    </source>
</evidence>
<dbReference type="PANTHER" id="PTHR42953:SF1">
    <property type="entry name" value="METAL-BINDING PROTEIN HI_0362-RELATED"/>
    <property type="match status" value="1"/>
</dbReference>
<evidence type="ECO:0000256" key="6">
    <source>
        <dbReference type="RuleBase" id="RU003512"/>
    </source>
</evidence>
<keyword evidence="3 6" id="KW-0813">Transport</keyword>
<comment type="subcellular location">
    <subcellularLocation>
        <location evidence="1">Cell envelope</location>
    </subcellularLocation>
</comment>
<reference evidence="9" key="1">
    <citation type="journal article" date="2019" name="Int. J. Syst. Evol. Microbiol.">
        <title>The Global Catalogue of Microorganisms (GCM) 10K type strain sequencing project: providing services to taxonomists for standard genome sequencing and annotation.</title>
        <authorList>
            <consortium name="The Broad Institute Genomics Platform"/>
            <consortium name="The Broad Institute Genome Sequencing Center for Infectious Disease"/>
            <person name="Wu L."/>
            <person name="Ma J."/>
        </authorList>
    </citation>
    <scope>NUCLEOTIDE SEQUENCE [LARGE SCALE GENOMIC DNA]</scope>
    <source>
        <strain evidence="9">CGMCC 4.7192</strain>
    </source>
</reference>
<name>A0ABW5BKZ2_9PROT</name>
<dbReference type="Pfam" id="PF01297">
    <property type="entry name" value="ZnuA"/>
    <property type="match status" value="1"/>
</dbReference>
<dbReference type="InterPro" id="IPR050492">
    <property type="entry name" value="Bact_metal-bind_prot9"/>
</dbReference>
<keyword evidence="5 7" id="KW-0732">Signal</keyword>
<dbReference type="SUPFAM" id="SSF53807">
    <property type="entry name" value="Helical backbone' metal receptor"/>
    <property type="match status" value="1"/>
</dbReference>
<dbReference type="PRINTS" id="PR00691">
    <property type="entry name" value="ADHESINB"/>
</dbReference>
<keyword evidence="9" id="KW-1185">Reference proteome</keyword>
<comment type="similarity">
    <text evidence="2 6">Belongs to the bacterial solute-binding protein 9 family.</text>
</comment>
<gene>
    <name evidence="8" type="ORF">ACFSKO_14370</name>
</gene>
<evidence type="ECO:0000256" key="1">
    <source>
        <dbReference type="ARBA" id="ARBA00004196"/>
    </source>
</evidence>
<dbReference type="InterPro" id="IPR006127">
    <property type="entry name" value="ZnuA-like"/>
</dbReference>
<evidence type="ECO:0000256" key="2">
    <source>
        <dbReference type="ARBA" id="ARBA00011028"/>
    </source>
</evidence>
<evidence type="ECO:0000313" key="9">
    <source>
        <dbReference type="Proteomes" id="UP001597294"/>
    </source>
</evidence>
<feature type="chain" id="PRO_5046282726" evidence="7">
    <location>
        <begin position="22"/>
        <end position="336"/>
    </location>
</feature>
<keyword evidence="4" id="KW-0479">Metal-binding</keyword>
<dbReference type="EMBL" id="JBHUII010000007">
    <property type="protein sequence ID" value="MFD2206813.1"/>
    <property type="molecule type" value="Genomic_DNA"/>
</dbReference>
<evidence type="ECO:0000256" key="4">
    <source>
        <dbReference type="ARBA" id="ARBA00022723"/>
    </source>
</evidence>
<protein>
    <submittedName>
        <fullName evidence="8">Metal ABC transporter solute-binding protein, Zn/Mn family</fullName>
    </submittedName>
</protein>
<evidence type="ECO:0000256" key="7">
    <source>
        <dbReference type="SAM" id="SignalP"/>
    </source>
</evidence>